<dbReference type="Proteomes" id="UP000315673">
    <property type="component" value="Chromosome"/>
</dbReference>
<evidence type="ECO:0000313" key="3">
    <source>
        <dbReference type="Proteomes" id="UP000315673"/>
    </source>
</evidence>
<dbReference type="AlphaFoldDB" id="A0A5B8LLC5"/>
<evidence type="ECO:0000259" key="1">
    <source>
        <dbReference type="Pfam" id="PF00144"/>
    </source>
</evidence>
<accession>A0A5B8LLC5</accession>
<evidence type="ECO:0000313" key="2">
    <source>
        <dbReference type="EMBL" id="QDZ09017.1"/>
    </source>
</evidence>
<proteinExistence type="predicted"/>
<feature type="domain" description="Beta-lactamase-related" evidence="1">
    <location>
        <begin position="183"/>
        <end position="514"/>
    </location>
</feature>
<dbReference type="InterPro" id="IPR001466">
    <property type="entry name" value="Beta-lactam-related"/>
</dbReference>
<gene>
    <name evidence="2" type="ORF">FPZ24_03085</name>
</gene>
<protein>
    <submittedName>
        <fullName evidence="2">Beta-lactamase family protein</fullName>
    </submittedName>
</protein>
<reference evidence="2 3" key="1">
    <citation type="submission" date="2019-07" db="EMBL/GenBank/DDBJ databases">
        <title>Full genome sequence of Sphingomonas sp. 4R-6-7(HKS19).</title>
        <authorList>
            <person name="Im W.-T."/>
        </authorList>
    </citation>
    <scope>NUCLEOTIDE SEQUENCE [LARGE SCALE GENOMIC DNA]</scope>
    <source>
        <strain evidence="2 3">HKS19</strain>
    </source>
</reference>
<dbReference type="InterPro" id="IPR050491">
    <property type="entry name" value="AmpC-like"/>
</dbReference>
<dbReference type="PANTHER" id="PTHR46825">
    <property type="entry name" value="D-ALANYL-D-ALANINE-CARBOXYPEPTIDASE/ENDOPEPTIDASE AMPH"/>
    <property type="match status" value="1"/>
</dbReference>
<organism evidence="2 3">
    <name type="scientific">Sphingomonas panacisoli</name>
    <dbReference type="NCBI Taxonomy" id="1813879"/>
    <lineage>
        <taxon>Bacteria</taxon>
        <taxon>Pseudomonadati</taxon>
        <taxon>Pseudomonadota</taxon>
        <taxon>Alphaproteobacteria</taxon>
        <taxon>Sphingomonadales</taxon>
        <taxon>Sphingomonadaceae</taxon>
        <taxon>Sphingomonas</taxon>
    </lineage>
</organism>
<dbReference type="Pfam" id="PF00144">
    <property type="entry name" value="Beta-lactamase"/>
    <property type="match status" value="1"/>
</dbReference>
<dbReference type="InterPro" id="IPR012338">
    <property type="entry name" value="Beta-lactam/transpept-like"/>
</dbReference>
<dbReference type="EMBL" id="CP042306">
    <property type="protein sequence ID" value="QDZ09017.1"/>
    <property type="molecule type" value="Genomic_DNA"/>
</dbReference>
<keyword evidence="3" id="KW-1185">Reference proteome</keyword>
<name>A0A5B8LLC5_9SPHN</name>
<dbReference type="PANTHER" id="PTHR46825:SF15">
    <property type="entry name" value="BETA-LACTAMASE-RELATED DOMAIN-CONTAINING PROTEIN"/>
    <property type="match status" value="1"/>
</dbReference>
<dbReference type="SUPFAM" id="SSF56601">
    <property type="entry name" value="beta-lactamase/transpeptidase-like"/>
    <property type="match status" value="1"/>
</dbReference>
<sequence length="653" mass="69656">MLALLPVETIAQTAPPPAAVAAEQPEKLASGVTFTVPAEWSVKKSGKVVELTPAENDLHLVLVDIGEAADAKAAVAAAWAAWNPSRSRPPKLVTPRPARNGWEERQVVDYETSPNEKRVMTAVALRSGKVWTVAIIDGFEGTAEKRGAALSLVSQSLRPAGYARESFAGRAAAPMDAAKIAELRAFVEDSMKKLGIPGASFALTDRQRTIYSTGLGVRMLGQPTPVDADSEFAIASNTKGLVTLMLAKLADEGKLRWDEPVTEAYPPFKLGSAATTSKVLIRHLICACTGLPRKDMQVLLNSDPKAAAADAFAQLAATEPTSGFGEVFQYNNLMAAAAGYIGGHLIHPELSLDAAFYRSIDEKVLNPLGMTATTFDFDRVTGGNWARPHSDALDGNPAPILDTGMKLNYAFTRYAGAGGAWSTANDLIKYVRFELNEGKLDNGTQYVTAKNLLQRRVPNVPIGEDQTYGMGLEVDKTWGVTVVHHGGSLGGYKSDIIVIPEAGIGAVLLTNSGNGQLLLRPFMRRLLEIMYGGKPEAAADVASSAARIKAELAKERERVSVVPDAAAVAALAPKYYSTDLGPLTVTKKGSGVTFAFRTFSSVVGTRKNDDGTISFVMLDPTLLLFPLVVGSEGGKPSLIVRDSQHEFKYIATK</sequence>
<dbReference type="Gene3D" id="3.40.710.10">
    <property type="entry name" value="DD-peptidase/beta-lactamase superfamily"/>
    <property type="match status" value="1"/>
</dbReference>
<dbReference type="OrthoDB" id="5377981at2"/>
<dbReference type="KEGG" id="spai:FPZ24_03085"/>